<protein>
    <recommendedName>
        <fullName evidence="4">EMI domain-containing protein</fullName>
    </recommendedName>
</protein>
<evidence type="ECO:0000313" key="6">
    <source>
        <dbReference type="Proteomes" id="UP000886998"/>
    </source>
</evidence>
<gene>
    <name evidence="5" type="ORF">TNIN_100821</name>
</gene>
<dbReference type="OrthoDB" id="192253at2759"/>
<reference evidence="5" key="1">
    <citation type="submission" date="2020-08" db="EMBL/GenBank/DDBJ databases">
        <title>Multicomponent nature underlies the extraordinary mechanical properties of spider dragline silk.</title>
        <authorList>
            <person name="Kono N."/>
            <person name="Nakamura H."/>
            <person name="Mori M."/>
            <person name="Yoshida Y."/>
            <person name="Ohtoshi R."/>
            <person name="Malay A.D."/>
            <person name="Moran D.A.P."/>
            <person name="Tomita M."/>
            <person name="Numata K."/>
            <person name="Arakawa K."/>
        </authorList>
    </citation>
    <scope>NUCLEOTIDE SEQUENCE</scope>
</reference>
<evidence type="ECO:0000259" key="4">
    <source>
        <dbReference type="PROSITE" id="PS51041"/>
    </source>
</evidence>
<evidence type="ECO:0000256" key="3">
    <source>
        <dbReference type="SAM" id="SignalP"/>
    </source>
</evidence>
<dbReference type="EMBL" id="BMAV01026970">
    <property type="protein sequence ID" value="GFS54927.1"/>
    <property type="molecule type" value="Genomic_DNA"/>
</dbReference>
<keyword evidence="6" id="KW-1185">Reference proteome</keyword>
<evidence type="ECO:0000256" key="1">
    <source>
        <dbReference type="ARBA" id="ARBA00022729"/>
    </source>
</evidence>
<accession>A0A8X6MGS4</accession>
<dbReference type="PROSITE" id="PS51041">
    <property type="entry name" value="EMI"/>
    <property type="match status" value="1"/>
</dbReference>
<feature type="signal peptide" evidence="3">
    <location>
        <begin position="1"/>
        <end position="23"/>
    </location>
</feature>
<evidence type="ECO:0000256" key="2">
    <source>
        <dbReference type="ARBA" id="ARBA00023157"/>
    </source>
</evidence>
<name>A0A8X6MGS4_9ARAC</name>
<keyword evidence="1 3" id="KW-0732">Signal</keyword>
<dbReference type="AlphaFoldDB" id="A0A8X6MGS4"/>
<proteinExistence type="predicted"/>
<dbReference type="Pfam" id="PF07546">
    <property type="entry name" value="EMI"/>
    <property type="match status" value="1"/>
</dbReference>
<feature type="chain" id="PRO_5036500342" description="EMI domain-containing protein" evidence="3">
    <location>
        <begin position="24"/>
        <end position="141"/>
    </location>
</feature>
<sequence>MYFEKGFPYIVAILLTITSFSVEEDNKNEGPAVNHFCSKLESYTVEEEVTYNETYQETVKEWCLSIPPRCTRFKTLYRKVNKTIPVKKTKIVFECCDGYEKVQDKCVGLGKAKRDLSALRKDFQNFICIEMQIFFPHVYFQ</sequence>
<dbReference type="InterPro" id="IPR011489">
    <property type="entry name" value="EMI_domain"/>
</dbReference>
<feature type="domain" description="EMI" evidence="4">
    <location>
        <begin position="30"/>
        <end position="108"/>
    </location>
</feature>
<dbReference type="Proteomes" id="UP000886998">
    <property type="component" value="Unassembled WGS sequence"/>
</dbReference>
<comment type="caution">
    <text evidence="5">The sequence shown here is derived from an EMBL/GenBank/DDBJ whole genome shotgun (WGS) entry which is preliminary data.</text>
</comment>
<organism evidence="5 6">
    <name type="scientific">Trichonephila inaurata madagascariensis</name>
    <dbReference type="NCBI Taxonomy" id="2747483"/>
    <lineage>
        <taxon>Eukaryota</taxon>
        <taxon>Metazoa</taxon>
        <taxon>Ecdysozoa</taxon>
        <taxon>Arthropoda</taxon>
        <taxon>Chelicerata</taxon>
        <taxon>Arachnida</taxon>
        <taxon>Araneae</taxon>
        <taxon>Araneomorphae</taxon>
        <taxon>Entelegynae</taxon>
        <taxon>Araneoidea</taxon>
        <taxon>Nephilidae</taxon>
        <taxon>Trichonephila</taxon>
        <taxon>Trichonephila inaurata</taxon>
    </lineage>
</organism>
<keyword evidence="2" id="KW-1015">Disulfide bond</keyword>
<evidence type="ECO:0000313" key="5">
    <source>
        <dbReference type="EMBL" id="GFS54927.1"/>
    </source>
</evidence>